<dbReference type="Pfam" id="PF00226">
    <property type="entry name" value="DnaJ"/>
    <property type="match status" value="1"/>
</dbReference>
<dbReference type="InterPro" id="IPR018253">
    <property type="entry name" value="DnaJ_domain_CS"/>
</dbReference>
<dbReference type="PROSITE" id="PS51188">
    <property type="entry name" value="ZF_CR"/>
    <property type="match status" value="1"/>
</dbReference>
<dbReference type="InterPro" id="IPR036869">
    <property type="entry name" value="J_dom_sf"/>
</dbReference>
<feature type="region of interest" description="Disordered" evidence="6">
    <location>
        <begin position="1"/>
        <end position="39"/>
    </location>
</feature>
<evidence type="ECO:0000313" key="10">
    <source>
        <dbReference type="Proteomes" id="UP000183832"/>
    </source>
</evidence>
<evidence type="ECO:0000259" key="7">
    <source>
        <dbReference type="PROSITE" id="PS50076"/>
    </source>
</evidence>
<organism evidence="9 10">
    <name type="scientific">Clunio marinus</name>
    <dbReference type="NCBI Taxonomy" id="568069"/>
    <lineage>
        <taxon>Eukaryota</taxon>
        <taxon>Metazoa</taxon>
        <taxon>Ecdysozoa</taxon>
        <taxon>Arthropoda</taxon>
        <taxon>Hexapoda</taxon>
        <taxon>Insecta</taxon>
        <taxon>Pterygota</taxon>
        <taxon>Neoptera</taxon>
        <taxon>Endopterygota</taxon>
        <taxon>Diptera</taxon>
        <taxon>Nematocera</taxon>
        <taxon>Chironomoidea</taxon>
        <taxon>Chironomidae</taxon>
        <taxon>Clunio</taxon>
    </lineage>
</organism>
<evidence type="ECO:0000256" key="1">
    <source>
        <dbReference type="ARBA" id="ARBA00022723"/>
    </source>
</evidence>
<feature type="domain" description="CR-type" evidence="8">
    <location>
        <begin position="420"/>
        <end position="501"/>
    </location>
</feature>
<dbReference type="InterPro" id="IPR001305">
    <property type="entry name" value="HSP_DnaJ_Cys-rich_dom"/>
</dbReference>
<dbReference type="EMBL" id="CVRI01000001">
    <property type="protein sequence ID" value="CRK86573.1"/>
    <property type="molecule type" value="Genomic_DNA"/>
</dbReference>
<feature type="compositionally biased region" description="Acidic residues" evidence="6">
    <location>
        <begin position="13"/>
        <end position="28"/>
    </location>
</feature>
<keyword evidence="3 5" id="KW-0863">Zinc-finger</keyword>
<dbReference type="SUPFAM" id="SSF57938">
    <property type="entry name" value="DnaJ/Hsp40 cysteine-rich domain"/>
    <property type="match status" value="1"/>
</dbReference>
<accession>A0A1J1HEZ6</accession>
<evidence type="ECO:0000256" key="5">
    <source>
        <dbReference type="PROSITE-ProRule" id="PRU00546"/>
    </source>
</evidence>
<dbReference type="FunFam" id="2.10.230.10:FF:000001">
    <property type="entry name" value="DnaJ subfamily A member 2"/>
    <property type="match status" value="1"/>
</dbReference>
<dbReference type="Gene3D" id="1.10.287.110">
    <property type="entry name" value="DnaJ domain"/>
    <property type="match status" value="1"/>
</dbReference>
<dbReference type="GO" id="GO:0031297">
    <property type="term" value="P:replication fork processing"/>
    <property type="evidence" value="ECO:0007669"/>
    <property type="project" value="InterPro"/>
</dbReference>
<evidence type="ECO:0000256" key="4">
    <source>
        <dbReference type="ARBA" id="ARBA00022833"/>
    </source>
</evidence>
<dbReference type="InterPro" id="IPR008971">
    <property type="entry name" value="HSP40/DnaJ_pept-bd"/>
</dbReference>
<dbReference type="InterPro" id="IPR002939">
    <property type="entry name" value="DnaJ_C"/>
</dbReference>
<protein>
    <submittedName>
        <fullName evidence="9">CLUMA_CG000169, isoform A</fullName>
    </submittedName>
</protein>
<dbReference type="Proteomes" id="UP000183832">
    <property type="component" value="Unassembled WGS sequence"/>
</dbReference>
<dbReference type="FunFam" id="2.60.260.20:FF:000003">
    <property type="entry name" value="DnaJ subfamily A member 2"/>
    <property type="match status" value="1"/>
</dbReference>
<gene>
    <name evidence="9" type="ORF">CLUMA_CG000169</name>
</gene>
<evidence type="ECO:0000256" key="2">
    <source>
        <dbReference type="ARBA" id="ARBA00022737"/>
    </source>
</evidence>
<keyword evidence="1 5" id="KW-0479">Metal-binding</keyword>
<dbReference type="GO" id="GO:0051082">
    <property type="term" value="F:unfolded protein binding"/>
    <property type="evidence" value="ECO:0007669"/>
    <property type="project" value="InterPro"/>
</dbReference>
<keyword evidence="10" id="KW-1185">Reference proteome</keyword>
<dbReference type="SMART" id="SM00271">
    <property type="entry name" value="DnaJ"/>
    <property type="match status" value="1"/>
</dbReference>
<evidence type="ECO:0000313" key="9">
    <source>
        <dbReference type="EMBL" id="CRK86573.1"/>
    </source>
</evidence>
<dbReference type="CDD" id="cd06257">
    <property type="entry name" value="DnaJ"/>
    <property type="match status" value="1"/>
</dbReference>
<dbReference type="Pfam" id="PF00684">
    <property type="entry name" value="DnaJ_CXXCXGXG"/>
    <property type="match status" value="1"/>
</dbReference>
<dbReference type="InterPro" id="IPR044713">
    <property type="entry name" value="DNJA1/2-like"/>
</dbReference>
<dbReference type="AlphaFoldDB" id="A0A1J1HEZ6"/>
<dbReference type="GO" id="GO:0006974">
    <property type="term" value="P:DNA damage response"/>
    <property type="evidence" value="ECO:0007669"/>
    <property type="project" value="InterPro"/>
</dbReference>
<dbReference type="PROSITE" id="PS50076">
    <property type="entry name" value="DNAJ_2"/>
    <property type="match status" value="1"/>
</dbReference>
<dbReference type="CDD" id="cd10747">
    <property type="entry name" value="DnaJ_C"/>
    <property type="match status" value="1"/>
</dbReference>
<dbReference type="InterPro" id="IPR012923">
    <property type="entry name" value="Csm3"/>
</dbReference>
<dbReference type="Pfam" id="PF07962">
    <property type="entry name" value="Swi3"/>
    <property type="match status" value="1"/>
</dbReference>
<dbReference type="CDD" id="cd10719">
    <property type="entry name" value="DnaJ_zf"/>
    <property type="match status" value="1"/>
</dbReference>
<dbReference type="PRINTS" id="PR00625">
    <property type="entry name" value="JDOMAIN"/>
</dbReference>
<evidence type="ECO:0000256" key="3">
    <source>
        <dbReference type="ARBA" id="ARBA00022771"/>
    </source>
</evidence>
<dbReference type="Gene3D" id="2.60.260.20">
    <property type="entry name" value="Urease metallochaperone UreE, N-terminal domain"/>
    <property type="match status" value="2"/>
</dbReference>
<dbReference type="GO" id="GO:0005634">
    <property type="term" value="C:nucleus"/>
    <property type="evidence" value="ECO:0007669"/>
    <property type="project" value="InterPro"/>
</dbReference>
<feature type="compositionally biased region" description="Low complexity" evidence="6">
    <location>
        <begin position="213"/>
        <end position="222"/>
    </location>
</feature>
<dbReference type="Pfam" id="PF01556">
    <property type="entry name" value="DnaJ_C"/>
    <property type="match status" value="1"/>
</dbReference>
<dbReference type="Gene3D" id="2.10.230.10">
    <property type="entry name" value="Heat shock protein DnaJ, cysteine-rich domain"/>
    <property type="match status" value="1"/>
</dbReference>
<feature type="domain" description="J" evidence="7">
    <location>
        <begin position="304"/>
        <end position="368"/>
    </location>
</feature>
<dbReference type="InterPro" id="IPR001623">
    <property type="entry name" value="DnaJ_domain"/>
</dbReference>
<dbReference type="GO" id="GO:0030544">
    <property type="term" value="F:Hsp70 protein binding"/>
    <property type="evidence" value="ECO:0007669"/>
    <property type="project" value="InterPro"/>
</dbReference>
<dbReference type="SUPFAM" id="SSF49493">
    <property type="entry name" value="HSP40/DnaJ peptide-binding domain"/>
    <property type="match status" value="2"/>
</dbReference>
<feature type="region of interest" description="Disordered" evidence="6">
    <location>
        <begin position="658"/>
        <end position="697"/>
    </location>
</feature>
<keyword evidence="4 5" id="KW-0862">Zinc</keyword>
<evidence type="ECO:0000259" key="8">
    <source>
        <dbReference type="PROSITE" id="PS51188"/>
    </source>
</evidence>
<dbReference type="STRING" id="568069.A0A1J1HEZ6"/>
<dbReference type="GO" id="GO:0006457">
    <property type="term" value="P:protein folding"/>
    <property type="evidence" value="ECO:0007669"/>
    <property type="project" value="InterPro"/>
</dbReference>
<dbReference type="PROSITE" id="PS00636">
    <property type="entry name" value="DNAJ_1"/>
    <property type="match status" value="1"/>
</dbReference>
<reference evidence="9 10" key="1">
    <citation type="submission" date="2015-04" db="EMBL/GenBank/DDBJ databases">
        <authorList>
            <person name="Syromyatnikov M.Y."/>
            <person name="Popov V.N."/>
        </authorList>
    </citation>
    <scope>NUCLEOTIDE SEQUENCE [LARGE SCALE GENOMIC DNA]</scope>
</reference>
<evidence type="ECO:0000256" key="6">
    <source>
        <dbReference type="SAM" id="MobiDB-lite"/>
    </source>
</evidence>
<dbReference type="OrthoDB" id="550424at2759"/>
<feature type="compositionally biased region" description="Polar residues" evidence="6">
    <location>
        <begin position="223"/>
        <end position="232"/>
    </location>
</feature>
<feature type="zinc finger region" description="CR-type" evidence="5">
    <location>
        <begin position="420"/>
        <end position="501"/>
    </location>
</feature>
<dbReference type="InterPro" id="IPR036410">
    <property type="entry name" value="HSP_DnaJ_Cys-rich_dom_sf"/>
</dbReference>
<feature type="region of interest" description="Disordered" evidence="6">
    <location>
        <begin position="213"/>
        <end position="232"/>
    </location>
</feature>
<dbReference type="SUPFAM" id="SSF46565">
    <property type="entry name" value="Chaperone J-domain"/>
    <property type="match status" value="1"/>
</dbReference>
<dbReference type="PANTHER" id="PTHR43888">
    <property type="entry name" value="DNAJ-LIKE-2, ISOFORM A-RELATED"/>
    <property type="match status" value="1"/>
</dbReference>
<proteinExistence type="predicted"/>
<name>A0A1J1HEZ6_9DIPT</name>
<sequence>MSSIDLYNHFNDEIDAQDDYSGEDENPENSDPIKKSDNEDKIGILSVEPKVIRAKRKLFTLNSERLKGPRGIVAIDDFFKDIKFKGKGYEKQDIENVMKRLEHWAHRMYPKYNFDDSLAAIERLGKRKEVSIHMTRYRLDQLKEDVYETILPDIKDTDGKITEHSDLTIDEFDALIDEQIALTTLHPIDQNKSFGNTSSLMSQVNAEKLLALSSPSGSLPSSQHNHPSSQLSISDEIRAKVAENRKKALAIFEQRKKDKKSKEEVLNVGSLTLNSLLSSKKICYFIASLVKRDSNQITMDEDNKLYELLNVSRTASDAEIKKSYRKLAMKFHPDKNPNPEEAEKFKEITYAYEILSDTEKRKTYDRYGIKGLQEGGADANDMFGSIFGQFFGRSGPSGPQQCEPIVIQELVTLTDLYVGGKEIPHKVTRIVSCSKCSGSGGKNVKKCRDCRGTGTKIILHQMGFMTQQIATKCNDCDGTGEFIEKKDRCDICKGSKTIEEKKEIIVHIDKGMKHTQKIVFRGEGHHLPDSAKGDIIVVLKEQSHENFKRNKDDLVVHQTISITQALCGFDLVIKHLDGRDLHIKNAAGTLMKNGELKCIVGEGMPIYKNPFEKGNMFIEFTVEFPIQMDPALLPALEKCLPPRPAFVMPIGEHVEEVDMTEYDPNQKSGRNKHSAAYNSDSDDEDGNGPQGVQCRAS</sequence>
<keyword evidence="2" id="KW-0677">Repeat</keyword>
<dbReference type="GO" id="GO:0008270">
    <property type="term" value="F:zinc ion binding"/>
    <property type="evidence" value="ECO:0007669"/>
    <property type="project" value="UniProtKB-KW"/>
</dbReference>